<dbReference type="EMBL" id="EU595745">
    <property type="protein sequence ID" value="ACD39016.1"/>
    <property type="molecule type" value="Genomic_DNA"/>
</dbReference>
<accession>B3G1V4</accession>
<name>B3G1V4_PSEAI</name>
<sequence length="54" mass="5931">MPLVLKLFSIKALLGEAKNSLAILMGGTLKIVQLFAHRLQKVAHSLGALWVFFP</sequence>
<proteinExistence type="predicted"/>
<reference evidence="1" key="1">
    <citation type="journal article" date="2008" name="Genomics">
        <title>Large-insert genome analysis technology detects structural variation in Pseudomonas aeruginosa clinical strains from cystic fibrosis patients.</title>
        <authorList>
            <person name="Hayden H.S."/>
            <person name="Gillett W."/>
            <person name="Saenphimmachak C."/>
            <person name="Lim R."/>
            <person name="Zhou Y."/>
            <person name="Jacobs M.A."/>
            <person name="Chang J."/>
            <person name="Rohmer L."/>
            <person name="D'Argenio D.A."/>
            <person name="Palmieri A."/>
            <person name="Levy R."/>
            <person name="Haugen E."/>
            <person name="Wong G.K."/>
            <person name="Brittnacher M.J."/>
            <person name="Burns J.L."/>
            <person name="Miller S.I."/>
            <person name="Olson M.V."/>
            <person name="Kaul R."/>
        </authorList>
    </citation>
    <scope>NUCLEOTIDE SEQUENCE</scope>
    <source>
        <strain evidence="1">PACS171b</strain>
    </source>
</reference>
<protein>
    <submittedName>
        <fullName evidence="1">Uncharacterized protein</fullName>
    </submittedName>
</protein>
<dbReference type="AlphaFoldDB" id="B3G1V4"/>
<evidence type="ECO:0000313" key="1">
    <source>
        <dbReference type="EMBL" id="ACD39016.1"/>
    </source>
</evidence>
<gene>
    <name evidence="1" type="ORF">PACL_0228</name>
</gene>
<organism evidence="1">
    <name type="scientific">Pseudomonas aeruginosa</name>
    <dbReference type="NCBI Taxonomy" id="287"/>
    <lineage>
        <taxon>Bacteria</taxon>
        <taxon>Pseudomonadati</taxon>
        <taxon>Pseudomonadota</taxon>
        <taxon>Gammaproteobacteria</taxon>
        <taxon>Pseudomonadales</taxon>
        <taxon>Pseudomonadaceae</taxon>
        <taxon>Pseudomonas</taxon>
    </lineage>
</organism>